<dbReference type="InterPro" id="IPR004488">
    <property type="entry name" value="Mg/Co-transport_prot_CorA"/>
</dbReference>
<keyword evidence="6 8" id="KW-1133">Transmembrane helix</keyword>
<evidence type="ECO:0000256" key="3">
    <source>
        <dbReference type="ARBA" id="ARBA00022448"/>
    </source>
</evidence>
<comment type="subcellular location">
    <subcellularLocation>
        <location evidence="1">Cell membrane</location>
        <topology evidence="1">Multi-pass membrane protein</topology>
    </subcellularLocation>
    <subcellularLocation>
        <location evidence="8">Membrane</location>
        <topology evidence="8">Multi-pass membrane protein</topology>
    </subcellularLocation>
</comment>
<evidence type="ECO:0000256" key="6">
    <source>
        <dbReference type="ARBA" id="ARBA00022989"/>
    </source>
</evidence>
<reference evidence="9 10" key="1">
    <citation type="submission" date="2021-02" db="EMBL/GenBank/DDBJ databases">
        <authorList>
            <person name="Han P."/>
        </authorList>
    </citation>
    <scope>NUCLEOTIDE SEQUENCE [LARGE SCALE GENOMIC DNA]</scope>
    <source>
        <strain evidence="9">Candidatus Nitrospira sp. ZN2</strain>
    </source>
</reference>
<dbReference type="PANTHER" id="PTHR46494">
    <property type="entry name" value="CORA FAMILY METAL ION TRANSPORTER (EUROFUNG)"/>
    <property type="match status" value="1"/>
</dbReference>
<dbReference type="InterPro" id="IPR045861">
    <property type="entry name" value="CorA_cytoplasmic_dom"/>
</dbReference>
<comment type="caution">
    <text evidence="9">The sequence shown here is derived from an EMBL/GenBank/DDBJ whole genome shotgun (WGS) entry which is preliminary data.</text>
</comment>
<organism evidence="9 10">
    <name type="scientific">Nitrospira defluvii</name>
    <dbReference type="NCBI Taxonomy" id="330214"/>
    <lineage>
        <taxon>Bacteria</taxon>
        <taxon>Pseudomonadati</taxon>
        <taxon>Nitrospirota</taxon>
        <taxon>Nitrospiria</taxon>
        <taxon>Nitrospirales</taxon>
        <taxon>Nitrospiraceae</taxon>
        <taxon>Nitrospira</taxon>
    </lineage>
</organism>
<keyword evidence="10" id="KW-1185">Reference proteome</keyword>
<sequence length="354" mass="40339">MTMKLKHKHSRKAGLPPGTLVHIGEKKSDAVTITVYEYGEGQFQERSVAKPDEVILTGEPTVRWVDVGGIHKMEVLETFGKMFGLHPLLLEDIANTDQRPKLDDYGTYGYVVLKMLYEGQHEGDINVEQVSLVFGENYVLSFQENGGDVFQGVKERLRNGKGRLRHAGADYLLYALMDSIVDRYFVILESLGEKIELLQDVCVTNPGPETLRDIHALKRQLLYFRRSVWPLRDLMNNLSRSDGQFLQGSTKVFFRDVYDHIIQIGDTVETLREMVSSMMEVYLSSVSYRLNGVMKVLTIITTIFMPLSFIASIYGMNFEHMPELKSPWGYPAVLGVMAATGLAMLYFFKQKKWL</sequence>
<dbReference type="CDD" id="cd12828">
    <property type="entry name" value="TmCorA-like_1"/>
    <property type="match status" value="1"/>
</dbReference>
<dbReference type="NCBIfam" id="TIGR00383">
    <property type="entry name" value="corA"/>
    <property type="match status" value="1"/>
</dbReference>
<dbReference type="SUPFAM" id="SSF144083">
    <property type="entry name" value="Magnesium transport protein CorA, transmembrane region"/>
    <property type="match status" value="1"/>
</dbReference>
<accession>A0ABM8QS45</accession>
<keyword evidence="8" id="KW-0406">Ion transport</keyword>
<keyword evidence="7 8" id="KW-0472">Membrane</keyword>
<gene>
    <name evidence="8 9" type="primary">corA</name>
    <name evidence="9" type="ORF">NSPZN2_11283</name>
</gene>
<proteinExistence type="inferred from homology"/>
<name>A0ABM8QS45_9BACT</name>
<dbReference type="SUPFAM" id="SSF143865">
    <property type="entry name" value="CorA soluble domain-like"/>
    <property type="match status" value="1"/>
</dbReference>
<evidence type="ECO:0000256" key="8">
    <source>
        <dbReference type="RuleBase" id="RU362010"/>
    </source>
</evidence>
<feature type="transmembrane region" description="Helical" evidence="8">
    <location>
        <begin position="296"/>
        <end position="316"/>
    </location>
</feature>
<keyword evidence="8" id="KW-0460">Magnesium</keyword>
<dbReference type="InterPro" id="IPR045863">
    <property type="entry name" value="CorA_TM1_TM2"/>
</dbReference>
<evidence type="ECO:0000313" key="9">
    <source>
        <dbReference type="EMBL" id="CAE6712423.1"/>
    </source>
</evidence>
<keyword evidence="4 8" id="KW-1003">Cell membrane</keyword>
<dbReference type="EMBL" id="CAJNBJ010000001">
    <property type="protein sequence ID" value="CAE6712423.1"/>
    <property type="molecule type" value="Genomic_DNA"/>
</dbReference>
<dbReference type="Proteomes" id="UP000675880">
    <property type="component" value="Unassembled WGS sequence"/>
</dbReference>
<evidence type="ECO:0000256" key="7">
    <source>
        <dbReference type="ARBA" id="ARBA00023136"/>
    </source>
</evidence>
<evidence type="ECO:0000313" key="10">
    <source>
        <dbReference type="Proteomes" id="UP000675880"/>
    </source>
</evidence>
<dbReference type="InterPro" id="IPR002523">
    <property type="entry name" value="MgTranspt_CorA/ZnTranspt_ZntB"/>
</dbReference>
<dbReference type="Gene3D" id="3.30.460.20">
    <property type="entry name" value="CorA soluble domain-like"/>
    <property type="match status" value="1"/>
</dbReference>
<evidence type="ECO:0000256" key="2">
    <source>
        <dbReference type="ARBA" id="ARBA00009765"/>
    </source>
</evidence>
<dbReference type="PANTHER" id="PTHR46494:SF1">
    <property type="entry name" value="CORA FAMILY METAL ION TRANSPORTER (EUROFUNG)"/>
    <property type="match status" value="1"/>
</dbReference>
<protein>
    <recommendedName>
        <fullName evidence="8">Magnesium transport protein CorA</fullName>
    </recommendedName>
</protein>
<dbReference type="Pfam" id="PF01544">
    <property type="entry name" value="CorA"/>
    <property type="match status" value="1"/>
</dbReference>
<evidence type="ECO:0000256" key="5">
    <source>
        <dbReference type="ARBA" id="ARBA00022692"/>
    </source>
</evidence>
<evidence type="ECO:0000256" key="1">
    <source>
        <dbReference type="ARBA" id="ARBA00004651"/>
    </source>
</evidence>
<dbReference type="RefSeq" id="WP_213041052.1">
    <property type="nucleotide sequence ID" value="NZ_CAJNBJ010000001.1"/>
</dbReference>
<feature type="transmembrane region" description="Helical" evidence="8">
    <location>
        <begin position="328"/>
        <end position="348"/>
    </location>
</feature>
<comment type="function">
    <text evidence="8">Mediates influx of magnesium ions.</text>
</comment>
<evidence type="ECO:0000256" key="4">
    <source>
        <dbReference type="ARBA" id="ARBA00022475"/>
    </source>
</evidence>
<comment type="similarity">
    <text evidence="2 8">Belongs to the CorA metal ion transporter (MIT) (TC 1.A.35) family.</text>
</comment>
<keyword evidence="3 8" id="KW-0813">Transport</keyword>
<dbReference type="Gene3D" id="1.20.58.340">
    <property type="entry name" value="Magnesium transport protein CorA, transmembrane region"/>
    <property type="match status" value="2"/>
</dbReference>
<keyword evidence="5 8" id="KW-0812">Transmembrane</keyword>